<evidence type="ECO:0000256" key="6">
    <source>
        <dbReference type="ARBA" id="ARBA00022485"/>
    </source>
</evidence>
<dbReference type="NCBIfam" id="TIGR01084">
    <property type="entry name" value="mutY"/>
    <property type="match status" value="1"/>
</dbReference>
<dbReference type="PANTHER" id="PTHR42944:SF1">
    <property type="entry name" value="ADENINE DNA GLYCOSYLASE"/>
    <property type="match status" value="1"/>
</dbReference>
<gene>
    <name evidence="16" type="primary">mutY</name>
    <name evidence="16" type="ORF">ACFQ1R_04875</name>
</gene>
<evidence type="ECO:0000256" key="8">
    <source>
        <dbReference type="ARBA" id="ARBA00022763"/>
    </source>
</evidence>
<evidence type="ECO:0000256" key="3">
    <source>
        <dbReference type="ARBA" id="ARBA00008343"/>
    </source>
</evidence>
<organism evidence="16 17">
    <name type="scientific">Mariniflexile jejuense</name>
    <dbReference type="NCBI Taxonomy" id="1173582"/>
    <lineage>
        <taxon>Bacteria</taxon>
        <taxon>Pseudomonadati</taxon>
        <taxon>Bacteroidota</taxon>
        <taxon>Flavobacteriia</taxon>
        <taxon>Flavobacteriales</taxon>
        <taxon>Flavobacteriaceae</taxon>
        <taxon>Mariniflexile</taxon>
    </lineage>
</organism>
<protein>
    <recommendedName>
        <fullName evidence="5 14">Adenine DNA glycosylase</fullName>
        <ecNumber evidence="4 14">3.2.2.31</ecNumber>
    </recommendedName>
</protein>
<evidence type="ECO:0000256" key="1">
    <source>
        <dbReference type="ARBA" id="ARBA00000843"/>
    </source>
</evidence>
<evidence type="ECO:0000259" key="15">
    <source>
        <dbReference type="SMART" id="SM00478"/>
    </source>
</evidence>
<evidence type="ECO:0000256" key="7">
    <source>
        <dbReference type="ARBA" id="ARBA00022723"/>
    </source>
</evidence>
<dbReference type="Pfam" id="PF14815">
    <property type="entry name" value="NUDIX_4"/>
    <property type="match status" value="1"/>
</dbReference>
<evidence type="ECO:0000256" key="11">
    <source>
        <dbReference type="ARBA" id="ARBA00023014"/>
    </source>
</evidence>
<keyword evidence="10 14" id="KW-0408">Iron</keyword>
<proteinExistence type="inferred from homology"/>
<dbReference type="SMART" id="SM00478">
    <property type="entry name" value="ENDO3c"/>
    <property type="match status" value="1"/>
</dbReference>
<comment type="catalytic activity">
    <reaction evidence="1 14">
        <text>Hydrolyzes free adenine bases from 7,8-dihydro-8-oxoguanine:adenine mismatched double-stranded DNA, leaving an apurinic site.</text>
        <dbReference type="EC" id="3.2.2.31"/>
    </reaction>
</comment>
<feature type="domain" description="HhH-GPD" evidence="15">
    <location>
        <begin position="35"/>
        <end position="186"/>
    </location>
</feature>
<dbReference type="SUPFAM" id="SSF48150">
    <property type="entry name" value="DNA-glycosylase"/>
    <property type="match status" value="1"/>
</dbReference>
<accession>A0ABW3JGP0</accession>
<dbReference type="CDD" id="cd00056">
    <property type="entry name" value="ENDO3c"/>
    <property type="match status" value="1"/>
</dbReference>
<evidence type="ECO:0000256" key="12">
    <source>
        <dbReference type="ARBA" id="ARBA00023204"/>
    </source>
</evidence>
<dbReference type="InterPro" id="IPR005760">
    <property type="entry name" value="A/G_AdeGlyc_MutY"/>
</dbReference>
<dbReference type="SUPFAM" id="SSF55811">
    <property type="entry name" value="Nudix"/>
    <property type="match status" value="1"/>
</dbReference>
<dbReference type="Gene3D" id="1.10.340.30">
    <property type="entry name" value="Hypothetical protein, domain 2"/>
    <property type="match status" value="1"/>
</dbReference>
<name>A0ABW3JGP0_9FLAO</name>
<keyword evidence="7" id="KW-0479">Metal-binding</keyword>
<dbReference type="Proteomes" id="UP001597061">
    <property type="component" value="Unassembled WGS sequence"/>
</dbReference>
<keyword evidence="13 14" id="KW-0326">Glycosidase</keyword>
<keyword evidence="11" id="KW-0411">Iron-sulfur</keyword>
<keyword evidence="8 14" id="KW-0227">DNA damage</keyword>
<evidence type="ECO:0000256" key="4">
    <source>
        <dbReference type="ARBA" id="ARBA00012045"/>
    </source>
</evidence>
<evidence type="ECO:0000256" key="14">
    <source>
        <dbReference type="RuleBase" id="RU365096"/>
    </source>
</evidence>
<comment type="cofactor">
    <cofactor evidence="14">
        <name>[4Fe-4S] cluster</name>
        <dbReference type="ChEBI" id="CHEBI:49883"/>
    </cofactor>
    <text evidence="14">Binds 1 [4Fe-4S] cluster.</text>
</comment>
<dbReference type="InterPro" id="IPR015797">
    <property type="entry name" value="NUDIX_hydrolase-like_dom_sf"/>
</dbReference>
<evidence type="ECO:0000313" key="16">
    <source>
        <dbReference type="EMBL" id="MFD0989416.1"/>
    </source>
</evidence>
<dbReference type="CDD" id="cd03431">
    <property type="entry name" value="NUDIX_DNA_Glycosylase_C-MutY"/>
    <property type="match status" value="1"/>
</dbReference>
<evidence type="ECO:0000256" key="10">
    <source>
        <dbReference type="ARBA" id="ARBA00023004"/>
    </source>
</evidence>
<dbReference type="Gene3D" id="1.10.1670.10">
    <property type="entry name" value="Helix-hairpin-Helix base-excision DNA repair enzymes (C-terminal)"/>
    <property type="match status" value="1"/>
</dbReference>
<evidence type="ECO:0000256" key="2">
    <source>
        <dbReference type="ARBA" id="ARBA00002933"/>
    </source>
</evidence>
<dbReference type="InterPro" id="IPR023170">
    <property type="entry name" value="HhH_base_excis_C"/>
</dbReference>
<sequence>MKFSKTITLWYSNNKRELPWRQTKDPYYIWLSEIILQQTQVVQGLPYYVKFTHSFPSVFHLANAGESDVLKLWQGLGYYSRARNLHATAKYIANALNGKFPNNYKDLLKLKGVGDYTASAIASICFNEATAVVDGNVYRVLSRYFGIDTPINSSQGNKEFKQLAQELIDVKNPATFNQAIMEFGATQCKPQNPDCNICPFNSSCIAFNKNRISELPVKLKAAKVKKRNFNFLVFIFNDKKTILEKREGKGIWQNLYQFPLIETEKATTFDDFVKLVKKHPIVKDKLVEMVLYNEDSIVHKLSHQHLYTKFWIVQVDRTSKNGILTSEIQNYAVPILIGNFIERFNFDSFNTFN</sequence>
<evidence type="ECO:0000256" key="9">
    <source>
        <dbReference type="ARBA" id="ARBA00022801"/>
    </source>
</evidence>
<keyword evidence="17" id="KW-1185">Reference proteome</keyword>
<evidence type="ECO:0000256" key="5">
    <source>
        <dbReference type="ARBA" id="ARBA00022023"/>
    </source>
</evidence>
<dbReference type="EMBL" id="JBHTJI010000001">
    <property type="protein sequence ID" value="MFD0989416.1"/>
    <property type="molecule type" value="Genomic_DNA"/>
</dbReference>
<evidence type="ECO:0000313" key="17">
    <source>
        <dbReference type="Proteomes" id="UP001597061"/>
    </source>
</evidence>
<dbReference type="InterPro" id="IPR044298">
    <property type="entry name" value="MIG/MutY"/>
</dbReference>
<dbReference type="InterPro" id="IPR000445">
    <property type="entry name" value="HhH_motif"/>
</dbReference>
<dbReference type="PANTHER" id="PTHR42944">
    <property type="entry name" value="ADENINE DNA GLYCOSYLASE"/>
    <property type="match status" value="1"/>
</dbReference>
<dbReference type="InterPro" id="IPR011257">
    <property type="entry name" value="DNA_glycosylase"/>
</dbReference>
<dbReference type="GO" id="GO:0000701">
    <property type="term" value="F:purine-specific mismatch base pair DNA N-glycosylase activity"/>
    <property type="evidence" value="ECO:0007669"/>
    <property type="project" value="UniProtKB-EC"/>
</dbReference>
<evidence type="ECO:0000256" key="13">
    <source>
        <dbReference type="ARBA" id="ARBA00023295"/>
    </source>
</evidence>
<dbReference type="RefSeq" id="WP_379924994.1">
    <property type="nucleotide sequence ID" value="NZ_JBHTJI010000001.1"/>
</dbReference>
<reference evidence="17" key="1">
    <citation type="journal article" date="2019" name="Int. J. Syst. Evol. Microbiol.">
        <title>The Global Catalogue of Microorganisms (GCM) 10K type strain sequencing project: providing services to taxonomists for standard genome sequencing and annotation.</title>
        <authorList>
            <consortium name="The Broad Institute Genomics Platform"/>
            <consortium name="The Broad Institute Genome Sequencing Center for Infectious Disease"/>
            <person name="Wu L."/>
            <person name="Ma J."/>
        </authorList>
    </citation>
    <scope>NUCLEOTIDE SEQUENCE [LARGE SCALE GENOMIC DNA]</scope>
    <source>
        <strain evidence="17">CCUG 62414</strain>
    </source>
</reference>
<dbReference type="Pfam" id="PF00633">
    <property type="entry name" value="HHH"/>
    <property type="match status" value="1"/>
</dbReference>
<dbReference type="InterPro" id="IPR003265">
    <property type="entry name" value="HhH-GPD_domain"/>
</dbReference>
<dbReference type="Gene3D" id="3.90.79.10">
    <property type="entry name" value="Nucleoside Triphosphate Pyrophosphohydrolase"/>
    <property type="match status" value="1"/>
</dbReference>
<dbReference type="EC" id="3.2.2.31" evidence="4 14"/>
<keyword evidence="12" id="KW-0234">DNA repair</keyword>
<keyword evidence="6" id="KW-0004">4Fe-4S</keyword>
<keyword evidence="9 16" id="KW-0378">Hydrolase</keyword>
<dbReference type="Pfam" id="PF00730">
    <property type="entry name" value="HhH-GPD"/>
    <property type="match status" value="1"/>
</dbReference>
<comment type="similarity">
    <text evidence="3 14">Belongs to the Nth/MutY family.</text>
</comment>
<dbReference type="InterPro" id="IPR029119">
    <property type="entry name" value="MutY_C"/>
</dbReference>
<comment type="caution">
    <text evidence="16">The sequence shown here is derived from an EMBL/GenBank/DDBJ whole genome shotgun (WGS) entry which is preliminary data.</text>
</comment>
<comment type="function">
    <text evidence="2">Adenine glycosylase active on G-A mispairs. MutY also corrects error-prone DNA synthesis past GO lesions which are due to the oxidatively damaged form of guanine: 7,8-dihydro-8-oxoguanine (8-oxo-dGTP).</text>
</comment>